<comment type="caution">
    <text evidence="1">The sequence shown here is derived from an EMBL/GenBank/DDBJ whole genome shotgun (WGS) entry which is preliminary data.</text>
</comment>
<accession>A0ACB5PS33</accession>
<organism evidence="1 2">
    <name type="scientific">Hymenobacter qilianensis</name>
    <dbReference type="NCBI Taxonomy" id="1385715"/>
    <lineage>
        <taxon>Bacteria</taxon>
        <taxon>Pseudomonadati</taxon>
        <taxon>Bacteroidota</taxon>
        <taxon>Cytophagia</taxon>
        <taxon>Cytophagales</taxon>
        <taxon>Hymenobacteraceae</taxon>
        <taxon>Hymenobacter</taxon>
    </lineage>
</organism>
<reference evidence="1 2" key="1">
    <citation type="journal article" date="2019" name="Int. J. Syst. Evol. Microbiol.">
        <title>The Global Catalogue of Microorganisms (GCM) 10K type strain sequencing project: providing services to taxonomists for standard genome sequencing and annotation.</title>
        <authorList>
            <consortium name="The Broad Institute Genomics Platform"/>
            <consortium name="The Broad Institute Genome Sequencing Center for Infectious Disease"/>
            <person name="Wu L."/>
            <person name="Ma J."/>
        </authorList>
    </citation>
    <scope>NUCLEOTIDE SEQUENCE [LARGE SCALE GENOMIC DNA]</scope>
    <source>
        <strain evidence="1 2">CGMCC 1.12720</strain>
    </source>
</reference>
<keyword evidence="2" id="KW-1185">Reference proteome</keyword>
<sequence>MRIGLSTPIDVDALRPYLDVADAVIPSGMGGSAITPLIQGLLEAGHQVSVYSLDPKVTTPVVLRGSQLTIYLGHFRPRARQRCPDLFRQEGKELARFIHQDKPEIVHAHWAYEFALGALMSGYPHLITLHDNPWVVLRYVPDAYRVVRLLLKLRILRWGKNFTAVSPYIAEALKSKNRHPIVVPNAVRPAPGGPRSFPTGPRRRIISMQAEWSSLKNVDTALLAFREVRQRLGSDVEYWLYGPNYGLNGQAHQWAKAHGVAEGVHFAGKATHNEIITLLPDFDVMLHPSREESFGMTLVEAMQAGVPVIAGAKSGAVPWVLDYGKHGILTDINSPAAIADALCHLLTQPQLYEKLSREGITTVQERFSIPIVTAAYEQQYRRILGQIAPQAVSTLSY</sequence>
<name>A0ACB5PS33_9BACT</name>
<gene>
    <name evidence="1" type="ORF">GCM10011375_22170</name>
</gene>
<dbReference type="EMBL" id="BMFN01000002">
    <property type="protein sequence ID" value="GGF66712.1"/>
    <property type="molecule type" value="Genomic_DNA"/>
</dbReference>
<evidence type="ECO:0000313" key="2">
    <source>
        <dbReference type="Proteomes" id="UP000605392"/>
    </source>
</evidence>
<protein>
    <submittedName>
        <fullName evidence="1">Uncharacterized protein</fullName>
    </submittedName>
</protein>
<dbReference type="Proteomes" id="UP000605392">
    <property type="component" value="Unassembled WGS sequence"/>
</dbReference>
<evidence type="ECO:0000313" key="1">
    <source>
        <dbReference type="EMBL" id="GGF66712.1"/>
    </source>
</evidence>
<proteinExistence type="predicted"/>